<dbReference type="AlphaFoldDB" id="A0A3S9V4A1"/>
<protein>
    <submittedName>
        <fullName evidence="4">N-acetylmuramoyl-L-alanine amidase CwlD</fullName>
        <ecNumber evidence="4">3.5.1.28</ecNumber>
    </submittedName>
</protein>
<keyword evidence="1 4" id="KW-0378">Hydrolase</keyword>
<dbReference type="KEGG" id="plut:EI981_25085"/>
<dbReference type="GO" id="GO:0030288">
    <property type="term" value="C:outer membrane-bounded periplasmic space"/>
    <property type="evidence" value="ECO:0007669"/>
    <property type="project" value="TreeGrafter"/>
</dbReference>
<dbReference type="GO" id="GO:0008745">
    <property type="term" value="F:N-acetylmuramoyl-L-alanine amidase activity"/>
    <property type="evidence" value="ECO:0007669"/>
    <property type="project" value="UniProtKB-EC"/>
</dbReference>
<dbReference type="InterPro" id="IPR002508">
    <property type="entry name" value="MurNAc-LAA_cat"/>
</dbReference>
<evidence type="ECO:0000313" key="5">
    <source>
        <dbReference type="Proteomes" id="UP000270678"/>
    </source>
</evidence>
<evidence type="ECO:0000313" key="4">
    <source>
        <dbReference type="EMBL" id="AZS17370.1"/>
    </source>
</evidence>
<gene>
    <name evidence="4" type="primary">cwlD</name>
    <name evidence="4" type="ORF">EI981_25085</name>
</gene>
<dbReference type="InterPro" id="IPR014234">
    <property type="entry name" value="Spore_CwlD"/>
</dbReference>
<evidence type="ECO:0000256" key="1">
    <source>
        <dbReference type="ARBA" id="ARBA00022801"/>
    </source>
</evidence>
<feature type="transmembrane region" description="Helical" evidence="2">
    <location>
        <begin position="15"/>
        <end position="33"/>
    </location>
</feature>
<dbReference type="SMART" id="SM00646">
    <property type="entry name" value="Ami_3"/>
    <property type="match status" value="1"/>
</dbReference>
<dbReference type="CDD" id="cd02696">
    <property type="entry name" value="MurNAc-LAA"/>
    <property type="match status" value="1"/>
</dbReference>
<dbReference type="RefSeq" id="WP_127002872.1">
    <property type="nucleotide sequence ID" value="NZ_CP034346.1"/>
</dbReference>
<keyword evidence="5" id="KW-1185">Reference proteome</keyword>
<dbReference type="PANTHER" id="PTHR30404:SF0">
    <property type="entry name" value="N-ACETYLMURAMOYL-L-ALANINE AMIDASE AMIC"/>
    <property type="match status" value="1"/>
</dbReference>
<feature type="domain" description="MurNAc-LAA" evidence="3">
    <location>
        <begin position="128"/>
        <end position="240"/>
    </location>
</feature>
<dbReference type="Proteomes" id="UP000270678">
    <property type="component" value="Chromosome"/>
</dbReference>
<dbReference type="Gene3D" id="3.40.630.40">
    <property type="entry name" value="Zn-dependent exopeptidases"/>
    <property type="match status" value="1"/>
</dbReference>
<dbReference type="Pfam" id="PF01520">
    <property type="entry name" value="Amidase_3"/>
    <property type="match status" value="1"/>
</dbReference>
<accession>A0A3S9V4A1</accession>
<keyword evidence="2" id="KW-0472">Membrane</keyword>
<proteinExistence type="predicted"/>
<keyword evidence="2" id="KW-0812">Transmembrane</keyword>
<organism evidence="4 5">
    <name type="scientific">Paenibacillus lutimineralis</name>
    <dbReference type="NCBI Taxonomy" id="2707005"/>
    <lineage>
        <taxon>Bacteria</taxon>
        <taxon>Bacillati</taxon>
        <taxon>Bacillota</taxon>
        <taxon>Bacilli</taxon>
        <taxon>Bacillales</taxon>
        <taxon>Paenibacillaceae</taxon>
        <taxon>Paenibacillus</taxon>
    </lineage>
</organism>
<dbReference type="EC" id="3.5.1.28" evidence="4"/>
<sequence>MDSKNKVTVWLKLNHIKWGLLGIGLLGLLILFAKYEVPTIKTASYWSLPLAGTTIALDAGHGGPDGGAVSKQGIIEKDINLAVTLYLRDYLQQAGALVYMTREEDRDLASADTKGYKKRKTEDLKRRVRYIEEKQAKVFVSIHMNSVPSSRWSGAQTFFSTNNGDSVTLAELIQDELRKGLNNTDRVAKRSDKSVYLLEELKIPAVLVEVGFLSNPEEARLLGDEKYQQKVAASIYQGIMKYISKKESGSKADNSRK</sequence>
<dbReference type="GO" id="GO:0009253">
    <property type="term" value="P:peptidoglycan catabolic process"/>
    <property type="evidence" value="ECO:0007669"/>
    <property type="project" value="InterPro"/>
</dbReference>
<reference evidence="5" key="1">
    <citation type="submission" date="2018-12" db="EMBL/GenBank/DDBJ databases">
        <title>Complete genome sequence of Paenibacillus sp. MBLB1234.</title>
        <authorList>
            <person name="Nam Y.-D."/>
            <person name="Kang J."/>
            <person name="Chung W.-H."/>
            <person name="Park Y.S."/>
        </authorList>
    </citation>
    <scope>NUCLEOTIDE SEQUENCE [LARGE SCALE GENOMIC DNA]</scope>
    <source>
        <strain evidence="5">MBLB1234</strain>
    </source>
</reference>
<dbReference type="OrthoDB" id="9806267at2"/>
<dbReference type="SUPFAM" id="SSF53187">
    <property type="entry name" value="Zn-dependent exopeptidases"/>
    <property type="match status" value="1"/>
</dbReference>
<evidence type="ECO:0000256" key="2">
    <source>
        <dbReference type="SAM" id="Phobius"/>
    </source>
</evidence>
<name>A0A3S9V4A1_9BACL</name>
<dbReference type="InterPro" id="IPR050695">
    <property type="entry name" value="N-acetylmuramoyl_amidase_3"/>
</dbReference>
<evidence type="ECO:0000259" key="3">
    <source>
        <dbReference type="SMART" id="SM00646"/>
    </source>
</evidence>
<dbReference type="PANTHER" id="PTHR30404">
    <property type="entry name" value="N-ACETYLMURAMOYL-L-ALANINE AMIDASE"/>
    <property type="match status" value="1"/>
</dbReference>
<keyword evidence="2" id="KW-1133">Transmembrane helix</keyword>
<dbReference type="NCBIfam" id="TIGR02883">
    <property type="entry name" value="spore_cwlD"/>
    <property type="match status" value="1"/>
</dbReference>
<dbReference type="EMBL" id="CP034346">
    <property type="protein sequence ID" value="AZS17370.1"/>
    <property type="molecule type" value="Genomic_DNA"/>
</dbReference>